<reference evidence="1 2" key="1">
    <citation type="submission" date="2019-09" db="EMBL/GenBank/DDBJ databases">
        <title>Taxonomy of Antarctic Massilia spp.: description of Massilia rubra sp. nov., Massilia aquatica sp. nov., Massilia mucilaginosa sp. nov., Massilia frigida sp. nov. isolated from streams, lakes and regoliths.</title>
        <authorList>
            <person name="Holochova P."/>
            <person name="Sedlacek I."/>
            <person name="Kralova S."/>
            <person name="Maslanova I."/>
            <person name="Busse H.-J."/>
            <person name="Stankova E."/>
            <person name="Vrbovska V."/>
            <person name="Kovarovic V."/>
            <person name="Bartak M."/>
            <person name="Svec P."/>
            <person name="Pantucek R."/>
        </authorList>
    </citation>
    <scope>NUCLEOTIDE SEQUENCE [LARGE SCALE GENOMIC DNA]</scope>
    <source>
        <strain evidence="1 2">CCM 8693</strain>
    </source>
</reference>
<evidence type="ECO:0000313" key="2">
    <source>
        <dbReference type="Proteomes" id="UP000819052"/>
    </source>
</evidence>
<name>A0ABX0M4P5_9BURK</name>
<dbReference type="RefSeq" id="WP_167077923.1">
    <property type="nucleotide sequence ID" value="NZ_VVIW01000011.1"/>
</dbReference>
<accession>A0ABX0M4P5</accession>
<proteinExistence type="predicted"/>
<sequence>MRIEKSMELEIAGPGFIIYSPFAAAGIAEGEDYLETGFENPSEVERQALEGLIVGVSTGSPGMFVLTFRSGYPPPDMRDVYGCALRLGVAVKDRSLCIRDLFDLIDWSPACPAHQRLELDDGFYHITLLSKALSPGDPSSAHEILVYLQTLNEMPALRYNGVPTLF</sequence>
<dbReference type="EMBL" id="VVIW01000011">
    <property type="protein sequence ID" value="NHZ42148.1"/>
    <property type="molecule type" value="Genomic_DNA"/>
</dbReference>
<comment type="caution">
    <text evidence="1">The sequence shown here is derived from an EMBL/GenBank/DDBJ whole genome shotgun (WGS) entry which is preliminary data.</text>
</comment>
<dbReference type="Proteomes" id="UP000819052">
    <property type="component" value="Unassembled WGS sequence"/>
</dbReference>
<evidence type="ECO:0000313" key="1">
    <source>
        <dbReference type="EMBL" id="NHZ42148.1"/>
    </source>
</evidence>
<organism evidence="1 2">
    <name type="scientific">Massilia aquatica</name>
    <dbReference type="NCBI Taxonomy" id="2609000"/>
    <lineage>
        <taxon>Bacteria</taxon>
        <taxon>Pseudomonadati</taxon>
        <taxon>Pseudomonadota</taxon>
        <taxon>Betaproteobacteria</taxon>
        <taxon>Burkholderiales</taxon>
        <taxon>Oxalobacteraceae</taxon>
        <taxon>Telluria group</taxon>
        <taxon>Massilia</taxon>
    </lineage>
</organism>
<protein>
    <submittedName>
        <fullName evidence="1">Uncharacterized protein</fullName>
    </submittedName>
</protein>
<keyword evidence="2" id="KW-1185">Reference proteome</keyword>
<gene>
    <name evidence="1" type="ORF">F1609_18520</name>
</gene>